<accession>A0AAD4TGB4</accession>
<feature type="transmembrane region" description="Helical" evidence="7">
    <location>
        <begin position="65"/>
        <end position="87"/>
    </location>
</feature>
<comment type="caution">
    <text evidence="9">The sequence shown here is derived from an EMBL/GenBank/DDBJ whole genome shotgun (WGS) entry which is preliminary data.</text>
</comment>
<dbReference type="EMBL" id="JAJJMB010000989">
    <property type="protein sequence ID" value="KAI3959725.1"/>
    <property type="molecule type" value="Genomic_DNA"/>
</dbReference>
<keyword evidence="4 7" id="KW-1133">Transmembrane helix</keyword>
<dbReference type="GO" id="GO:0012505">
    <property type="term" value="C:endomembrane system"/>
    <property type="evidence" value="ECO:0007669"/>
    <property type="project" value="UniProtKB-SubCell"/>
</dbReference>
<feature type="transmembrane region" description="Helical" evidence="7">
    <location>
        <begin position="162"/>
        <end position="180"/>
    </location>
</feature>
<dbReference type="InterPro" id="IPR001193">
    <property type="entry name" value="MBTPS2"/>
</dbReference>
<dbReference type="GO" id="GO:0005737">
    <property type="term" value="C:cytoplasm"/>
    <property type="evidence" value="ECO:0007669"/>
    <property type="project" value="TreeGrafter"/>
</dbReference>
<evidence type="ECO:0000259" key="8">
    <source>
        <dbReference type="Pfam" id="PF02163"/>
    </source>
</evidence>
<feature type="transmembrane region" description="Helical" evidence="7">
    <location>
        <begin position="107"/>
        <end position="125"/>
    </location>
</feature>
<protein>
    <recommendedName>
        <fullName evidence="6">Endopeptidase S2P</fullName>
    </recommendedName>
</protein>
<evidence type="ECO:0000256" key="5">
    <source>
        <dbReference type="ARBA" id="ARBA00023136"/>
    </source>
</evidence>
<dbReference type="GO" id="GO:0004222">
    <property type="term" value="F:metalloendopeptidase activity"/>
    <property type="evidence" value="ECO:0007669"/>
    <property type="project" value="InterPro"/>
</dbReference>
<keyword evidence="10" id="KW-1185">Reference proteome</keyword>
<feature type="transmembrane region" description="Helical" evidence="7">
    <location>
        <begin position="192"/>
        <end position="216"/>
    </location>
</feature>
<proteinExistence type="inferred from homology"/>
<dbReference type="PANTHER" id="PTHR13325:SF3">
    <property type="entry name" value="MEMBRANE-BOUND TRANSCRIPTION FACTOR SITE-2 PROTEASE"/>
    <property type="match status" value="1"/>
</dbReference>
<comment type="subcellular location">
    <subcellularLocation>
        <location evidence="1">Endomembrane system</location>
        <topology evidence="1">Multi-pass membrane protein</topology>
    </subcellularLocation>
</comment>
<feature type="domain" description="Peptidase M50" evidence="8">
    <location>
        <begin position="134"/>
        <end position="511"/>
    </location>
</feature>
<evidence type="ECO:0000256" key="3">
    <source>
        <dbReference type="ARBA" id="ARBA00022692"/>
    </source>
</evidence>
<dbReference type="PANTHER" id="PTHR13325">
    <property type="entry name" value="PROTEASE M50 MEMBRANE-BOUND TRANSCRIPTION FACTOR SITE 2 PROTEASE"/>
    <property type="match status" value="1"/>
</dbReference>
<evidence type="ECO:0000313" key="9">
    <source>
        <dbReference type="EMBL" id="KAI3959725.1"/>
    </source>
</evidence>
<evidence type="ECO:0000256" key="4">
    <source>
        <dbReference type="ARBA" id="ARBA00022989"/>
    </source>
</evidence>
<evidence type="ECO:0000313" key="10">
    <source>
        <dbReference type="Proteomes" id="UP001202328"/>
    </source>
</evidence>
<dbReference type="InterPro" id="IPR036034">
    <property type="entry name" value="PDZ_sf"/>
</dbReference>
<dbReference type="PRINTS" id="PR01000">
    <property type="entry name" value="SREBPS2PTASE"/>
</dbReference>
<evidence type="ECO:0000256" key="7">
    <source>
        <dbReference type="SAM" id="Phobius"/>
    </source>
</evidence>
<dbReference type="GO" id="GO:0016020">
    <property type="term" value="C:membrane"/>
    <property type="evidence" value="ECO:0007669"/>
    <property type="project" value="InterPro"/>
</dbReference>
<evidence type="ECO:0000256" key="6">
    <source>
        <dbReference type="ARBA" id="ARBA00032658"/>
    </source>
</evidence>
<gene>
    <name evidence="9" type="ORF">MKW98_018825</name>
</gene>
<sequence length="572" mass="63317">MIGGGGRRMRRFGRGNTPLPLLSSVNQYHQSLSHTITCWYCDYKISAFNDFLFSFGRKYSRFLRIWFSMGITFSVAALLGATLVLLWNSTSIVRLYNDNVDISNDLLFGFFSLPPLSVLKVPGLGMSLIDGGYIIFSTLISVAVHEYGHAISAASEGVHVEYIAIFLATLFPGALVAFNYEMLQSLPQYAVLRIYCAGIWHNAVFCAVCALALLLLPSVLYPFYIHGENPMVLDVTSMSPLSGYLSPGDVVISVDGIKVHSPQDWMDLIVLMNGLGLQGSHLYKADRRKGYCISSSWLRDNENAQVVDHQSTCADDLTLLSTIPCFNMSVLEGRSSEDGQGKENNACLRAKDIVDLKKCGNGWPATEMNTSRCECSQDETCVGPVLSPGLTWIQIAYSRPYSAECLSLWRNLSADFVSLDSGETNCGGTFVFFGDALPMANSIRLTAYRPRSTFSLGLSLPNRLERMITCTFHVSLALALLNSLPVYYLDGESILEVIVGCFTMLNPRRRGQCILQYELLVHPWNFAGVYQYPSNTICTSKTISHCKLLVNCASSIETTIHHALLDTSKKKY</sequence>
<evidence type="ECO:0000256" key="1">
    <source>
        <dbReference type="ARBA" id="ARBA00004127"/>
    </source>
</evidence>
<dbReference type="GO" id="GO:1905897">
    <property type="term" value="P:regulation of response to endoplasmic reticulum stress"/>
    <property type="evidence" value="ECO:0007669"/>
    <property type="project" value="TreeGrafter"/>
</dbReference>
<keyword evidence="3 7" id="KW-0812">Transmembrane</keyword>
<dbReference type="Proteomes" id="UP001202328">
    <property type="component" value="Unassembled WGS sequence"/>
</dbReference>
<name>A0AAD4TGB4_9MAGN</name>
<organism evidence="9 10">
    <name type="scientific">Papaver atlanticum</name>
    <dbReference type="NCBI Taxonomy" id="357466"/>
    <lineage>
        <taxon>Eukaryota</taxon>
        <taxon>Viridiplantae</taxon>
        <taxon>Streptophyta</taxon>
        <taxon>Embryophyta</taxon>
        <taxon>Tracheophyta</taxon>
        <taxon>Spermatophyta</taxon>
        <taxon>Magnoliopsida</taxon>
        <taxon>Ranunculales</taxon>
        <taxon>Papaveraceae</taxon>
        <taxon>Papaveroideae</taxon>
        <taxon>Papaver</taxon>
    </lineage>
</organism>
<dbReference type="SUPFAM" id="SSF50156">
    <property type="entry name" value="PDZ domain-like"/>
    <property type="match status" value="1"/>
</dbReference>
<dbReference type="AlphaFoldDB" id="A0AAD4TGB4"/>
<evidence type="ECO:0000256" key="2">
    <source>
        <dbReference type="ARBA" id="ARBA00009989"/>
    </source>
</evidence>
<dbReference type="InterPro" id="IPR008915">
    <property type="entry name" value="Peptidase_M50"/>
</dbReference>
<keyword evidence="5 7" id="KW-0472">Membrane</keyword>
<reference evidence="9" key="1">
    <citation type="submission" date="2022-04" db="EMBL/GenBank/DDBJ databases">
        <title>A functionally conserved STORR gene fusion in Papaver species that diverged 16.8 million years ago.</title>
        <authorList>
            <person name="Catania T."/>
        </authorList>
    </citation>
    <scope>NUCLEOTIDE SEQUENCE</scope>
    <source>
        <strain evidence="9">S-188037</strain>
    </source>
</reference>
<comment type="similarity">
    <text evidence="2">Belongs to the peptidase M50A family.</text>
</comment>
<dbReference type="Pfam" id="PF02163">
    <property type="entry name" value="Peptidase_M50"/>
    <property type="match status" value="1"/>
</dbReference>
<dbReference type="GO" id="GO:0031293">
    <property type="term" value="P:membrane protein intracellular domain proteolysis"/>
    <property type="evidence" value="ECO:0007669"/>
    <property type="project" value="TreeGrafter"/>
</dbReference>